<evidence type="ECO:0000313" key="2">
    <source>
        <dbReference type="EMBL" id="MDQ0514843.1"/>
    </source>
</evidence>
<protein>
    <submittedName>
        <fullName evidence="2">GAF domain-containing protein</fullName>
    </submittedName>
</protein>
<evidence type="ECO:0000259" key="1">
    <source>
        <dbReference type="Pfam" id="PF01590"/>
    </source>
</evidence>
<proteinExistence type="predicted"/>
<dbReference type="SUPFAM" id="SSF55781">
    <property type="entry name" value="GAF domain-like"/>
    <property type="match status" value="1"/>
</dbReference>
<dbReference type="InterPro" id="IPR003018">
    <property type="entry name" value="GAF"/>
</dbReference>
<dbReference type="RefSeq" id="WP_266281719.1">
    <property type="nucleotide sequence ID" value="NZ_JAPKNF010000001.1"/>
</dbReference>
<name>A0ABU0M1V6_9HYPH</name>
<keyword evidence="3" id="KW-1185">Reference proteome</keyword>
<organism evidence="2 3">
    <name type="scientific">Kaistia geumhonensis</name>
    <dbReference type="NCBI Taxonomy" id="410839"/>
    <lineage>
        <taxon>Bacteria</taxon>
        <taxon>Pseudomonadati</taxon>
        <taxon>Pseudomonadota</taxon>
        <taxon>Alphaproteobacteria</taxon>
        <taxon>Hyphomicrobiales</taxon>
        <taxon>Kaistiaceae</taxon>
        <taxon>Kaistia</taxon>
    </lineage>
</organism>
<dbReference type="Pfam" id="PF01590">
    <property type="entry name" value="GAF"/>
    <property type="match status" value="1"/>
</dbReference>
<feature type="domain" description="GAF" evidence="1">
    <location>
        <begin position="47"/>
        <end position="157"/>
    </location>
</feature>
<comment type="caution">
    <text evidence="2">The sequence shown here is derived from an EMBL/GenBank/DDBJ whole genome shotgun (WGS) entry which is preliminary data.</text>
</comment>
<sequence length="174" mass="18947">MATDINAYWDEFMEAVAEADQPRRAFEVLQRITEETVGTKLFTAMTYDAVAGLARRTYSGNETAYPTGGFKPMSIGIWSETVIEKRQPYVSNTIEQIAEVFSDWPLIQSLGCESGCNIPVVVAGAVVGTLNLLDVKGHYTPERMAIAMQLRPFAAIAFMATDKAAARDAARGAA</sequence>
<gene>
    <name evidence="2" type="ORF">QO015_000456</name>
</gene>
<reference evidence="2 3" key="1">
    <citation type="submission" date="2023-07" db="EMBL/GenBank/DDBJ databases">
        <title>Genomic Encyclopedia of Type Strains, Phase IV (KMG-IV): sequencing the most valuable type-strain genomes for metagenomic binning, comparative biology and taxonomic classification.</title>
        <authorList>
            <person name="Goeker M."/>
        </authorList>
    </citation>
    <scope>NUCLEOTIDE SEQUENCE [LARGE SCALE GENOMIC DNA]</scope>
    <source>
        <strain evidence="2 3">B1-1</strain>
    </source>
</reference>
<dbReference type="Proteomes" id="UP001223743">
    <property type="component" value="Unassembled WGS sequence"/>
</dbReference>
<dbReference type="EMBL" id="JAUSWJ010000001">
    <property type="protein sequence ID" value="MDQ0514843.1"/>
    <property type="molecule type" value="Genomic_DNA"/>
</dbReference>
<dbReference type="Gene3D" id="3.30.450.40">
    <property type="match status" value="1"/>
</dbReference>
<dbReference type="InterPro" id="IPR029016">
    <property type="entry name" value="GAF-like_dom_sf"/>
</dbReference>
<accession>A0ABU0M1V6</accession>
<evidence type="ECO:0000313" key="3">
    <source>
        <dbReference type="Proteomes" id="UP001223743"/>
    </source>
</evidence>